<name>A0A840WIC2_9ACTN</name>
<accession>A0A840WIC2</accession>
<comment type="caution">
    <text evidence="2">The sequence shown here is derived from an EMBL/GenBank/DDBJ whole genome shotgun (WGS) entry which is preliminary data.</text>
</comment>
<reference evidence="2 3" key="1">
    <citation type="submission" date="2020-08" db="EMBL/GenBank/DDBJ databases">
        <title>Sequencing the genomes of 1000 actinobacteria strains.</title>
        <authorList>
            <person name="Klenk H.-P."/>
        </authorList>
    </citation>
    <scope>NUCLEOTIDE SEQUENCE [LARGE SCALE GENOMIC DNA]</scope>
    <source>
        <strain evidence="2 3">DSM 44598</strain>
    </source>
</reference>
<evidence type="ECO:0008006" key="4">
    <source>
        <dbReference type="Google" id="ProtNLM"/>
    </source>
</evidence>
<sequence length="226" mass="25126">MKVVTQVKLIPDAAQEAALWETLKLCNQAANHASRRAHKSGVKAKAPLQRLVYGELKAMGLSAQPAIHCVRKVAGACATSKANLKAGNHGPEGSKRRTRVENSPVRFRKDAAQPFDDRSLSWQMDARTVSIWTVRGRMKGVLFTGSPEQVKLLAEYRQGESDLVRRGGNWYVYATCEVPEADEYTPEGFLGVDLGIANIATTSDGTLYSGKRINHVRHRHRHLRRR</sequence>
<dbReference type="AlphaFoldDB" id="A0A840WIC2"/>
<protein>
    <recommendedName>
        <fullName evidence="4">Transposase</fullName>
    </recommendedName>
</protein>
<evidence type="ECO:0000313" key="3">
    <source>
        <dbReference type="Proteomes" id="UP000579647"/>
    </source>
</evidence>
<gene>
    <name evidence="2" type="ORF">HNR07_003888</name>
</gene>
<proteinExistence type="predicted"/>
<dbReference type="Proteomes" id="UP000579647">
    <property type="component" value="Unassembled WGS sequence"/>
</dbReference>
<evidence type="ECO:0000256" key="1">
    <source>
        <dbReference type="SAM" id="MobiDB-lite"/>
    </source>
</evidence>
<keyword evidence="3" id="KW-1185">Reference proteome</keyword>
<organism evidence="2 3">
    <name type="scientific">Nocardiopsis metallicus</name>
    <dbReference type="NCBI Taxonomy" id="179819"/>
    <lineage>
        <taxon>Bacteria</taxon>
        <taxon>Bacillati</taxon>
        <taxon>Actinomycetota</taxon>
        <taxon>Actinomycetes</taxon>
        <taxon>Streptosporangiales</taxon>
        <taxon>Nocardiopsidaceae</taxon>
        <taxon>Nocardiopsis</taxon>
    </lineage>
</organism>
<dbReference type="EMBL" id="JACHDO010000001">
    <property type="protein sequence ID" value="MBB5492751.1"/>
    <property type="molecule type" value="Genomic_DNA"/>
</dbReference>
<feature type="region of interest" description="Disordered" evidence="1">
    <location>
        <begin position="83"/>
        <end position="103"/>
    </location>
</feature>
<evidence type="ECO:0000313" key="2">
    <source>
        <dbReference type="EMBL" id="MBB5492751.1"/>
    </source>
</evidence>